<dbReference type="AlphaFoldDB" id="A0A0G1RDT3"/>
<dbReference type="AntiFam" id="ANF00209">
    <property type="entry name" value="Shadow ORF (opposite thrS)"/>
</dbReference>
<organism evidence="1 2">
    <name type="scientific">Candidatus Azambacteria bacterium GW2011_GWA2_45_90</name>
    <dbReference type="NCBI Taxonomy" id="1618614"/>
    <lineage>
        <taxon>Bacteria</taxon>
        <taxon>Candidatus Azamiibacteriota</taxon>
    </lineage>
</organism>
<dbReference type="EMBL" id="LCLO01000011">
    <property type="protein sequence ID" value="KKU19080.1"/>
    <property type="molecule type" value="Genomic_DNA"/>
</dbReference>
<sequence length="75" mass="8716">MVSFFDFFLLPEIFFQIFFYNESGAVNPRQHRVFFRAAPVSSGDFGQLERVRRQFFRGSDVRTAAEINKAAGFIN</sequence>
<evidence type="ECO:0000313" key="1">
    <source>
        <dbReference type="EMBL" id="KKU19080.1"/>
    </source>
</evidence>
<gene>
    <name evidence="1" type="ORF">UX27_C0011G0011</name>
</gene>
<dbReference type="Proteomes" id="UP000034644">
    <property type="component" value="Unassembled WGS sequence"/>
</dbReference>
<accession>A0A0G1RDT3</accession>
<evidence type="ECO:0000313" key="2">
    <source>
        <dbReference type="Proteomes" id="UP000034644"/>
    </source>
</evidence>
<name>A0A0G1RDT3_9BACT</name>
<comment type="caution">
    <text evidence="1">The sequence shown here is derived from an EMBL/GenBank/DDBJ whole genome shotgun (WGS) entry which is preliminary data.</text>
</comment>
<proteinExistence type="predicted"/>
<protein>
    <submittedName>
        <fullName evidence="1">Uncharacterized protein</fullName>
    </submittedName>
</protein>
<reference evidence="1 2" key="1">
    <citation type="journal article" date="2015" name="Nature">
        <title>rRNA introns, odd ribosomes, and small enigmatic genomes across a large radiation of phyla.</title>
        <authorList>
            <person name="Brown C.T."/>
            <person name="Hug L.A."/>
            <person name="Thomas B.C."/>
            <person name="Sharon I."/>
            <person name="Castelle C.J."/>
            <person name="Singh A."/>
            <person name="Wilkins M.J."/>
            <person name="Williams K.H."/>
            <person name="Banfield J.F."/>
        </authorList>
    </citation>
    <scope>NUCLEOTIDE SEQUENCE [LARGE SCALE GENOMIC DNA]</scope>
</reference>